<dbReference type="AlphaFoldDB" id="A0A3B0W014"/>
<dbReference type="InterPro" id="IPR036390">
    <property type="entry name" value="WH_DNA-bd_sf"/>
</dbReference>
<sequence>MDVFQALADPNRRNIVSQLKDNYELSISEINQKHHISRQALTKHLNKLVVAGIIIKRKQGKTSLHSLNPQPLKVVADWLQPYATLWDQRLENLKEFTELQQQQNHE</sequence>
<dbReference type="EMBL" id="UOFA01000224">
    <property type="protein sequence ID" value="VAW45733.1"/>
    <property type="molecule type" value="Genomic_DNA"/>
</dbReference>
<proteinExistence type="predicted"/>
<dbReference type="InterPro" id="IPR036388">
    <property type="entry name" value="WH-like_DNA-bd_sf"/>
</dbReference>
<dbReference type="PANTHER" id="PTHR38600:SF2">
    <property type="entry name" value="SLL0088 PROTEIN"/>
    <property type="match status" value="1"/>
</dbReference>
<dbReference type="Gene3D" id="1.10.10.10">
    <property type="entry name" value="Winged helix-like DNA-binding domain superfamily/Winged helix DNA-binding domain"/>
    <property type="match status" value="1"/>
</dbReference>
<dbReference type="PANTHER" id="PTHR38600">
    <property type="entry name" value="TRANSCRIPTIONAL REGULATORY PROTEIN"/>
    <property type="match status" value="1"/>
</dbReference>
<dbReference type="GO" id="GO:0003700">
    <property type="term" value="F:DNA-binding transcription factor activity"/>
    <property type="evidence" value="ECO:0007669"/>
    <property type="project" value="InterPro"/>
</dbReference>
<dbReference type="InterPro" id="IPR001845">
    <property type="entry name" value="HTH_ArsR_DNA-bd_dom"/>
</dbReference>
<evidence type="ECO:0000259" key="1">
    <source>
        <dbReference type="PROSITE" id="PS50987"/>
    </source>
</evidence>
<accession>A0A3B0W014</accession>
<dbReference type="PRINTS" id="PR00778">
    <property type="entry name" value="HTHARSR"/>
</dbReference>
<dbReference type="SMART" id="SM00418">
    <property type="entry name" value="HTH_ARSR"/>
    <property type="match status" value="1"/>
</dbReference>
<dbReference type="NCBIfam" id="NF033788">
    <property type="entry name" value="HTH_metalloreg"/>
    <property type="match status" value="1"/>
</dbReference>
<name>A0A3B0W014_9ZZZZ</name>
<organism evidence="2">
    <name type="scientific">hydrothermal vent metagenome</name>
    <dbReference type="NCBI Taxonomy" id="652676"/>
    <lineage>
        <taxon>unclassified sequences</taxon>
        <taxon>metagenomes</taxon>
        <taxon>ecological metagenomes</taxon>
    </lineage>
</organism>
<dbReference type="PROSITE" id="PS50987">
    <property type="entry name" value="HTH_ARSR_2"/>
    <property type="match status" value="1"/>
</dbReference>
<dbReference type="CDD" id="cd00090">
    <property type="entry name" value="HTH_ARSR"/>
    <property type="match status" value="1"/>
</dbReference>
<feature type="domain" description="HTH arsR-type" evidence="1">
    <location>
        <begin position="1"/>
        <end position="87"/>
    </location>
</feature>
<dbReference type="Pfam" id="PF12840">
    <property type="entry name" value="HTH_20"/>
    <property type="match status" value="1"/>
</dbReference>
<gene>
    <name evidence="2" type="ORF">MNBD_GAMMA02-780</name>
</gene>
<protein>
    <recommendedName>
        <fullName evidence="1">HTH arsR-type domain-containing protein</fullName>
    </recommendedName>
</protein>
<dbReference type="SUPFAM" id="SSF46785">
    <property type="entry name" value="Winged helix' DNA-binding domain"/>
    <property type="match status" value="1"/>
</dbReference>
<reference evidence="2" key="1">
    <citation type="submission" date="2018-06" db="EMBL/GenBank/DDBJ databases">
        <authorList>
            <person name="Zhirakovskaya E."/>
        </authorList>
    </citation>
    <scope>NUCLEOTIDE SEQUENCE</scope>
</reference>
<dbReference type="InterPro" id="IPR011991">
    <property type="entry name" value="ArsR-like_HTH"/>
</dbReference>
<evidence type="ECO:0000313" key="2">
    <source>
        <dbReference type="EMBL" id="VAW45733.1"/>
    </source>
</evidence>